<dbReference type="InterPro" id="IPR020843">
    <property type="entry name" value="ER"/>
</dbReference>
<proteinExistence type="predicted"/>
<accession>A0A932ZUC9</accession>
<dbReference type="SUPFAM" id="SSF51735">
    <property type="entry name" value="NAD(P)-binding Rossmann-fold domains"/>
    <property type="match status" value="1"/>
</dbReference>
<keyword evidence="1" id="KW-0521">NADP</keyword>
<evidence type="ECO:0000256" key="2">
    <source>
        <dbReference type="ARBA" id="ARBA00023002"/>
    </source>
</evidence>
<feature type="domain" description="Enoyl reductase (ER)" evidence="3">
    <location>
        <begin position="3"/>
        <end position="279"/>
    </location>
</feature>
<dbReference type="Gene3D" id="3.90.180.10">
    <property type="entry name" value="Medium-chain alcohol dehydrogenases, catalytic domain"/>
    <property type="match status" value="1"/>
</dbReference>
<keyword evidence="2" id="KW-0560">Oxidoreductase</keyword>
<comment type="caution">
    <text evidence="4">The sequence shown here is derived from an EMBL/GenBank/DDBJ whole genome shotgun (WGS) entry which is preliminary data.</text>
</comment>
<dbReference type="GO" id="GO:0016651">
    <property type="term" value="F:oxidoreductase activity, acting on NAD(P)H"/>
    <property type="evidence" value="ECO:0007669"/>
    <property type="project" value="TreeGrafter"/>
</dbReference>
<evidence type="ECO:0000313" key="4">
    <source>
        <dbReference type="EMBL" id="MBI4251786.1"/>
    </source>
</evidence>
<protein>
    <submittedName>
        <fullName evidence="4">Zinc-binding dehydrogenase</fullName>
    </submittedName>
</protein>
<gene>
    <name evidence="4" type="ORF">HY618_04940</name>
</gene>
<dbReference type="PANTHER" id="PTHR48106:SF18">
    <property type="entry name" value="QUINONE OXIDOREDUCTASE PIG3"/>
    <property type="match status" value="1"/>
</dbReference>
<organism evidence="4 5">
    <name type="scientific">Tectimicrobiota bacterium</name>
    <dbReference type="NCBI Taxonomy" id="2528274"/>
    <lineage>
        <taxon>Bacteria</taxon>
        <taxon>Pseudomonadati</taxon>
        <taxon>Nitrospinota/Tectimicrobiota group</taxon>
        <taxon>Candidatus Tectimicrobiota</taxon>
    </lineage>
</organism>
<dbReference type="AlphaFoldDB" id="A0A932ZUC9"/>
<evidence type="ECO:0000313" key="5">
    <source>
        <dbReference type="Proteomes" id="UP000752292"/>
    </source>
</evidence>
<dbReference type="Gene3D" id="3.40.50.720">
    <property type="entry name" value="NAD(P)-binding Rossmann-like Domain"/>
    <property type="match status" value="1"/>
</dbReference>
<dbReference type="SUPFAM" id="SSF50129">
    <property type="entry name" value="GroES-like"/>
    <property type="match status" value="1"/>
</dbReference>
<evidence type="ECO:0000259" key="3">
    <source>
        <dbReference type="SMART" id="SM00829"/>
    </source>
</evidence>
<dbReference type="Proteomes" id="UP000752292">
    <property type="component" value="Unassembled WGS sequence"/>
</dbReference>
<dbReference type="InterPro" id="IPR036291">
    <property type="entry name" value="NAD(P)-bd_dom_sf"/>
</dbReference>
<name>A0A932ZUC9_UNCTE</name>
<dbReference type="SMART" id="SM00829">
    <property type="entry name" value="PKS_ER"/>
    <property type="match status" value="1"/>
</dbReference>
<evidence type="ECO:0000256" key="1">
    <source>
        <dbReference type="ARBA" id="ARBA00022857"/>
    </source>
</evidence>
<dbReference type="InterPro" id="IPR013149">
    <property type="entry name" value="ADH-like_C"/>
</dbReference>
<reference evidence="4" key="1">
    <citation type="submission" date="2020-07" db="EMBL/GenBank/DDBJ databases">
        <title>Huge and variable diversity of episymbiotic CPR bacteria and DPANN archaea in groundwater ecosystems.</title>
        <authorList>
            <person name="He C.Y."/>
            <person name="Keren R."/>
            <person name="Whittaker M."/>
            <person name="Farag I.F."/>
            <person name="Doudna J."/>
            <person name="Cate J.H.D."/>
            <person name="Banfield J.F."/>
        </authorList>
    </citation>
    <scope>NUCLEOTIDE SEQUENCE</scope>
    <source>
        <strain evidence="4">NC_groundwater_1370_Ag_S-0.2um_69_93</strain>
    </source>
</reference>
<dbReference type="GO" id="GO:0070402">
    <property type="term" value="F:NADPH binding"/>
    <property type="evidence" value="ECO:0007669"/>
    <property type="project" value="TreeGrafter"/>
</dbReference>
<dbReference type="EMBL" id="JACQRX010000214">
    <property type="protein sequence ID" value="MBI4251786.1"/>
    <property type="molecule type" value="Genomic_DNA"/>
</dbReference>
<sequence>MVDSAGKGAGGFRAGDEVMAYLPRFGDDGGNGYAQFVCVPQEFVALKPKRLSFAEAAAVPLVSLTAYEAVVMKARFERGDSAFVAGASGGVGTMAVQMLRHLGAAPILATAGGEKSAAYLRERLGVRAEHIVRYGGLPAEEVAARVQAANGGSRVKVAVDLVGRDMKRVCLRVVDYWGHVCSIASDPNNPIPQIFTTQPEGLFWKSCSFHAVFLRTPVRGGGRAYFGQFQRNLAQIRDWLESGALQPPMTAEIGPLNAQNVGRAHLMLEGGHTQGKLVLSVG</sequence>
<dbReference type="InterPro" id="IPR011032">
    <property type="entry name" value="GroES-like_sf"/>
</dbReference>
<dbReference type="PANTHER" id="PTHR48106">
    <property type="entry name" value="QUINONE OXIDOREDUCTASE PIG3-RELATED"/>
    <property type="match status" value="1"/>
</dbReference>
<dbReference type="Pfam" id="PF00107">
    <property type="entry name" value="ADH_zinc_N"/>
    <property type="match status" value="1"/>
</dbReference>